<gene>
    <name evidence="1" type="ORF">N1F79_04095</name>
</gene>
<dbReference type="Proteomes" id="UP001337305">
    <property type="component" value="Unassembled WGS sequence"/>
</dbReference>
<evidence type="ECO:0000313" key="2">
    <source>
        <dbReference type="Proteomes" id="UP001337305"/>
    </source>
</evidence>
<protein>
    <recommendedName>
        <fullName evidence="3">Alkaline phosphatase</fullName>
    </recommendedName>
</protein>
<accession>A0ABU7XNK5</accession>
<dbReference type="RefSeq" id="WP_303304679.1">
    <property type="nucleotide sequence ID" value="NZ_JAODOP010000004.1"/>
</dbReference>
<dbReference type="EMBL" id="JAODOP010000004">
    <property type="protein sequence ID" value="MEF3832298.1"/>
    <property type="molecule type" value="Genomic_DNA"/>
</dbReference>
<keyword evidence="2" id="KW-1185">Reference proteome</keyword>
<evidence type="ECO:0000313" key="1">
    <source>
        <dbReference type="EMBL" id="MEF3832298.1"/>
    </source>
</evidence>
<organism evidence="1 2">
    <name type="scientific">Flavivirga spongiicola</name>
    <dbReference type="NCBI Taxonomy" id="421621"/>
    <lineage>
        <taxon>Bacteria</taxon>
        <taxon>Pseudomonadati</taxon>
        <taxon>Bacteroidota</taxon>
        <taxon>Flavobacteriia</taxon>
        <taxon>Flavobacteriales</taxon>
        <taxon>Flavobacteriaceae</taxon>
        <taxon>Flavivirga</taxon>
    </lineage>
</organism>
<reference evidence="1 2" key="1">
    <citation type="submission" date="2022-09" db="EMBL/GenBank/DDBJ databases">
        <title>Genome sequencing of Flavivirga sp. MEBiC05379.</title>
        <authorList>
            <person name="Oh H.-M."/>
            <person name="Kwon K.K."/>
            <person name="Park M.J."/>
            <person name="Yang S.-H."/>
        </authorList>
    </citation>
    <scope>NUCLEOTIDE SEQUENCE [LARGE SCALE GENOMIC DNA]</scope>
    <source>
        <strain evidence="1 2">MEBiC05379</strain>
    </source>
</reference>
<evidence type="ECO:0008006" key="3">
    <source>
        <dbReference type="Google" id="ProtNLM"/>
    </source>
</evidence>
<comment type="caution">
    <text evidence="1">The sequence shown here is derived from an EMBL/GenBank/DDBJ whole genome shotgun (WGS) entry which is preliminary data.</text>
</comment>
<sequence>MEIKLVIILVLFIGLNPLSLEAQEQQKPTTVFLIGVDGMSVLSFGNITK</sequence>
<proteinExistence type="predicted"/>
<name>A0ABU7XNK5_9FLAO</name>